<reference evidence="1 2" key="1">
    <citation type="submission" date="2016-03" db="EMBL/GenBank/DDBJ databases">
        <title>Comparative genomics of Pseudogymnoascus destructans, the fungus causing white-nose syndrome of bats.</title>
        <authorList>
            <person name="Palmer J.M."/>
            <person name="Drees K.P."/>
            <person name="Foster J.T."/>
            <person name="Lindner D.L."/>
        </authorList>
    </citation>
    <scope>NUCLEOTIDE SEQUENCE [LARGE SCALE GENOMIC DNA]</scope>
    <source>
        <strain evidence="1 2">UAMH 10579</strain>
    </source>
</reference>
<dbReference type="GeneID" id="28840677"/>
<keyword evidence="2" id="KW-1185">Reference proteome</keyword>
<reference evidence="2" key="2">
    <citation type="journal article" date="2018" name="Nat. Commun.">
        <title>Extreme sensitivity to ultraviolet light in the fungal pathogen causing white-nose syndrome of bats.</title>
        <authorList>
            <person name="Palmer J.M."/>
            <person name="Drees K.P."/>
            <person name="Foster J.T."/>
            <person name="Lindner D.L."/>
        </authorList>
    </citation>
    <scope>NUCLEOTIDE SEQUENCE [LARGE SCALE GENOMIC DNA]</scope>
    <source>
        <strain evidence="2">UAMH 10579</strain>
    </source>
</reference>
<name>A0A1B8GFA7_9PEZI</name>
<gene>
    <name evidence="1" type="ORF">VE01_07291</name>
</gene>
<proteinExistence type="predicted"/>
<protein>
    <submittedName>
        <fullName evidence="1">Uncharacterized protein</fullName>
    </submittedName>
</protein>
<dbReference type="Proteomes" id="UP000091956">
    <property type="component" value="Unassembled WGS sequence"/>
</dbReference>
<evidence type="ECO:0000313" key="2">
    <source>
        <dbReference type="Proteomes" id="UP000091956"/>
    </source>
</evidence>
<sequence length="137" mass="15036">MPGGGPTHLRVLENTLLDLHTAASLIQKQAMAVYISVPILDELVQSVKDNPTYKAVNAMACGILSYYFAPSNGYVISPERGRNDHGVDMAIYRIRRRFPDDQNTLDHTLVGVKGSMAPTEQSLDLLEGALENQPLDL</sequence>
<organism evidence="1 2">
    <name type="scientific">Pseudogymnoascus verrucosus</name>
    <dbReference type="NCBI Taxonomy" id="342668"/>
    <lineage>
        <taxon>Eukaryota</taxon>
        <taxon>Fungi</taxon>
        <taxon>Dikarya</taxon>
        <taxon>Ascomycota</taxon>
        <taxon>Pezizomycotina</taxon>
        <taxon>Leotiomycetes</taxon>
        <taxon>Thelebolales</taxon>
        <taxon>Thelebolaceae</taxon>
        <taxon>Pseudogymnoascus</taxon>
    </lineage>
</organism>
<dbReference type="AlphaFoldDB" id="A0A1B8GFA7"/>
<dbReference type="RefSeq" id="XP_018128255.2">
    <property type="nucleotide sequence ID" value="XM_018276726.2"/>
</dbReference>
<dbReference type="EMBL" id="KV460243">
    <property type="protein sequence ID" value="OBT94522.2"/>
    <property type="molecule type" value="Genomic_DNA"/>
</dbReference>
<evidence type="ECO:0000313" key="1">
    <source>
        <dbReference type="EMBL" id="OBT94522.2"/>
    </source>
</evidence>
<accession>A0A1B8GFA7</accession>